<comment type="similarity">
    <text evidence="1">Belongs to the transferase hexapeptide repeat family.</text>
</comment>
<name>A0A854WEN5_9STRE</name>
<dbReference type="Proteomes" id="UP000217465">
    <property type="component" value="Unassembled WGS sequence"/>
</dbReference>
<dbReference type="Gene3D" id="2.160.10.10">
    <property type="entry name" value="Hexapeptide repeat proteins"/>
    <property type="match status" value="1"/>
</dbReference>
<dbReference type="AlphaFoldDB" id="A0A854WEN5"/>
<dbReference type="GO" id="GO:0008374">
    <property type="term" value="F:O-acyltransferase activity"/>
    <property type="evidence" value="ECO:0007669"/>
    <property type="project" value="TreeGrafter"/>
</dbReference>
<comment type="caution">
    <text evidence="4">The sequence shown here is derived from an EMBL/GenBank/DDBJ whole genome shotgun (WGS) entry which is preliminary data.</text>
</comment>
<keyword evidence="3" id="KW-0677">Repeat</keyword>
<dbReference type="PANTHER" id="PTHR23416:SF23">
    <property type="entry name" value="ACETYLTRANSFERASE C18B11.09C-RELATED"/>
    <property type="match status" value="1"/>
</dbReference>
<dbReference type="InterPro" id="IPR051159">
    <property type="entry name" value="Hexapeptide_acetyltransf"/>
</dbReference>
<accession>A0A854WEN5</accession>
<protein>
    <submittedName>
        <fullName evidence="4">Putative acetyltransferase</fullName>
    </submittedName>
</protein>
<dbReference type="SUPFAM" id="SSF51161">
    <property type="entry name" value="Trimeric LpxA-like enzymes"/>
    <property type="match status" value="1"/>
</dbReference>
<dbReference type="RefSeq" id="WP_096633708.1">
    <property type="nucleotide sequence ID" value="NZ_NSGR01000008.1"/>
</dbReference>
<evidence type="ECO:0000313" key="4">
    <source>
        <dbReference type="EMBL" id="PCH12789.1"/>
    </source>
</evidence>
<reference evidence="4 5" key="1">
    <citation type="submission" date="2016-06" db="EMBL/GenBank/DDBJ databases">
        <authorList>
            <person name="Haines A.N."/>
            <person name="Council K.R."/>
        </authorList>
    </citation>
    <scope>NUCLEOTIDE SEQUENCE [LARGE SCALE GENOMIC DNA]</scope>
    <source>
        <strain evidence="4 5">SP158-29</strain>
    </source>
</reference>
<gene>
    <name evidence="4" type="ORF">A9Y57_01508</name>
</gene>
<proteinExistence type="inferred from homology"/>
<dbReference type="InterPro" id="IPR011004">
    <property type="entry name" value="Trimer_LpxA-like_sf"/>
</dbReference>
<dbReference type="PROSITE" id="PS00101">
    <property type="entry name" value="HEXAPEP_TRANSFERASES"/>
    <property type="match status" value="1"/>
</dbReference>
<evidence type="ECO:0000313" key="5">
    <source>
        <dbReference type="Proteomes" id="UP000217465"/>
    </source>
</evidence>
<dbReference type="InterPro" id="IPR018357">
    <property type="entry name" value="Hexapep_transf_CS"/>
</dbReference>
<sequence length="177" mass="19185">MSIKPKYTSFKDGKLFEEAIALTMAMNSSYHQPHELRDLMSQLTGETVPDSLRIFPPFYTDFGKNIVFDEDVFVNSGCHFQDQGGISIGRGTLIGHNVVLATVNHALEPSHDRKNSYAPIDIGQKVWIGSNVTILPGVTVGDWAVIAAGAVVTKDVPAYTVVGGVPAKVIRTIDPES</sequence>
<dbReference type="PANTHER" id="PTHR23416">
    <property type="entry name" value="SIALIC ACID SYNTHASE-RELATED"/>
    <property type="match status" value="1"/>
</dbReference>
<keyword evidence="2 4" id="KW-0808">Transferase</keyword>
<evidence type="ECO:0000256" key="2">
    <source>
        <dbReference type="ARBA" id="ARBA00022679"/>
    </source>
</evidence>
<evidence type="ECO:0000256" key="3">
    <source>
        <dbReference type="ARBA" id="ARBA00022737"/>
    </source>
</evidence>
<dbReference type="InterPro" id="IPR001451">
    <property type="entry name" value="Hexapep"/>
</dbReference>
<evidence type="ECO:0000256" key="1">
    <source>
        <dbReference type="ARBA" id="ARBA00007274"/>
    </source>
</evidence>
<dbReference type="Pfam" id="PF00132">
    <property type="entry name" value="Hexapep"/>
    <property type="match status" value="1"/>
</dbReference>
<organism evidence="4 5">
    <name type="scientific">Streptococcus parauberis</name>
    <dbReference type="NCBI Taxonomy" id="1348"/>
    <lineage>
        <taxon>Bacteria</taxon>
        <taxon>Bacillati</taxon>
        <taxon>Bacillota</taxon>
        <taxon>Bacilli</taxon>
        <taxon>Lactobacillales</taxon>
        <taxon>Streptococcaceae</taxon>
        <taxon>Streptococcus</taxon>
    </lineage>
</organism>
<dbReference type="EMBL" id="NSGR01000008">
    <property type="protein sequence ID" value="PCH12789.1"/>
    <property type="molecule type" value="Genomic_DNA"/>
</dbReference>